<accession>A0ABQ7ZJM0</accession>
<dbReference type="Proteomes" id="UP000824890">
    <property type="component" value="Unassembled WGS sequence"/>
</dbReference>
<dbReference type="Pfam" id="PF25574">
    <property type="entry name" value="TPR_IMB1"/>
    <property type="match status" value="1"/>
</dbReference>
<sequence length="572" mass="62238">GISLDCFKFTNGVVFDCLVLLANNRIMATQILVAAKGLAEQEQLLLSLSSDLANNDKPVESRRLAGIMLVEAIAKAGNLWVSMDTVIKSQIKDLLLTTLASIIPGGGGKASFIPGYRKGIPAQVKQSTLETICYVCQETSLLVNHEVNNVIRAVLRGNLPSEPIGVRLAATKALLNVLGFAQANFGNEMECRLIMRVVYRAAMSQEVEIREVAFQCLVSIASKYYEVLGWPYAELFDITLKAINGDVHSVSLQAIAFWNSICDVEMELLQAHSDFIKYHIPHLIPILLESLEGEEGQEDKVDAVMNFIPKLLSQILKKLGHTLDMQIDDGREKQQASSLCGLLQLIVEKLSGTDKTKHLVLQNADAIMTMLLRVLATSRGGGGEAMLATGALACATGPAFEKYVPELENFEECSITVGVVGDICRAIDDKILLPFCDQIMSLLLKNLQSDELPRSVKPLIFSCIRNIALAIGVHFSERYLTPILVEIMQGAAGEVCAQQSDEELRKSVLEAYSGILQGCGDAKAEVMMMPYAQYLLQFIDLNAQTAEGVVVQAAVAATGDLADALDKRQSSC</sequence>
<dbReference type="InterPro" id="IPR001494">
    <property type="entry name" value="Importin-beta_N"/>
</dbReference>
<evidence type="ECO:0000256" key="1">
    <source>
        <dbReference type="ARBA" id="ARBA00004496"/>
    </source>
</evidence>
<protein>
    <recommendedName>
        <fullName evidence="6">Importin N-terminal domain-containing protein</fullName>
    </recommendedName>
</protein>
<feature type="domain" description="Importin N-terminal" evidence="6">
    <location>
        <begin position="28"/>
        <end position="101"/>
    </location>
</feature>
<name>A0ABQ7ZJM0_BRANA</name>
<evidence type="ECO:0000256" key="5">
    <source>
        <dbReference type="ARBA" id="ARBA00022927"/>
    </source>
</evidence>
<feature type="non-terminal residue" evidence="7">
    <location>
        <position position="1"/>
    </location>
</feature>
<dbReference type="SUPFAM" id="SSF48371">
    <property type="entry name" value="ARM repeat"/>
    <property type="match status" value="1"/>
</dbReference>
<evidence type="ECO:0000313" key="7">
    <source>
        <dbReference type="EMBL" id="KAH0880333.1"/>
    </source>
</evidence>
<dbReference type="InterPro" id="IPR016024">
    <property type="entry name" value="ARM-type_fold"/>
</dbReference>
<comment type="caution">
    <text evidence="7">The sequence shown here is derived from an EMBL/GenBank/DDBJ whole genome shotgun (WGS) entry which is preliminary data.</text>
</comment>
<dbReference type="EMBL" id="JAGKQM010000015">
    <property type="protein sequence ID" value="KAH0880333.1"/>
    <property type="molecule type" value="Genomic_DNA"/>
</dbReference>
<evidence type="ECO:0000259" key="6">
    <source>
        <dbReference type="PROSITE" id="PS50166"/>
    </source>
</evidence>
<keyword evidence="2" id="KW-0813">Transport</keyword>
<keyword evidence="5" id="KW-0653">Protein transport</keyword>
<dbReference type="InterPro" id="IPR011989">
    <property type="entry name" value="ARM-like"/>
</dbReference>
<dbReference type="InterPro" id="IPR058584">
    <property type="entry name" value="IMB1_TNPO1-like_TPR"/>
</dbReference>
<dbReference type="Gene3D" id="1.25.10.10">
    <property type="entry name" value="Leucine-rich Repeat Variant"/>
    <property type="match status" value="3"/>
</dbReference>
<evidence type="ECO:0000256" key="4">
    <source>
        <dbReference type="ARBA" id="ARBA00022737"/>
    </source>
</evidence>
<keyword evidence="4" id="KW-0677">Repeat</keyword>
<reference evidence="7 8" key="1">
    <citation type="submission" date="2021-05" db="EMBL/GenBank/DDBJ databases">
        <title>Genome Assembly of Synthetic Allotetraploid Brassica napus Reveals Homoeologous Exchanges between Subgenomes.</title>
        <authorList>
            <person name="Davis J.T."/>
        </authorList>
    </citation>
    <scope>NUCLEOTIDE SEQUENCE [LARGE SCALE GENOMIC DNA]</scope>
    <source>
        <strain evidence="8">cv. Da-Ae</strain>
        <tissue evidence="7">Seedling</tissue>
    </source>
</reference>
<dbReference type="InterPro" id="IPR040122">
    <property type="entry name" value="Importin_beta"/>
</dbReference>
<keyword evidence="8" id="KW-1185">Reference proteome</keyword>
<keyword evidence="3" id="KW-0963">Cytoplasm</keyword>
<proteinExistence type="predicted"/>
<dbReference type="PROSITE" id="PS50166">
    <property type="entry name" value="IMPORTIN_B_NT"/>
    <property type="match status" value="1"/>
</dbReference>
<gene>
    <name evidence="7" type="ORF">HID58_067727</name>
</gene>
<organism evidence="7 8">
    <name type="scientific">Brassica napus</name>
    <name type="common">Rape</name>
    <dbReference type="NCBI Taxonomy" id="3708"/>
    <lineage>
        <taxon>Eukaryota</taxon>
        <taxon>Viridiplantae</taxon>
        <taxon>Streptophyta</taxon>
        <taxon>Embryophyta</taxon>
        <taxon>Tracheophyta</taxon>
        <taxon>Spermatophyta</taxon>
        <taxon>Magnoliopsida</taxon>
        <taxon>eudicotyledons</taxon>
        <taxon>Gunneridae</taxon>
        <taxon>Pentapetalae</taxon>
        <taxon>rosids</taxon>
        <taxon>malvids</taxon>
        <taxon>Brassicales</taxon>
        <taxon>Brassicaceae</taxon>
        <taxon>Brassiceae</taxon>
        <taxon>Brassica</taxon>
    </lineage>
</organism>
<evidence type="ECO:0000313" key="8">
    <source>
        <dbReference type="Proteomes" id="UP000824890"/>
    </source>
</evidence>
<evidence type="ECO:0000256" key="3">
    <source>
        <dbReference type="ARBA" id="ARBA00022490"/>
    </source>
</evidence>
<dbReference type="PANTHER" id="PTHR10527">
    <property type="entry name" value="IMPORTIN BETA"/>
    <property type="match status" value="1"/>
</dbReference>
<evidence type="ECO:0000256" key="2">
    <source>
        <dbReference type="ARBA" id="ARBA00022448"/>
    </source>
</evidence>
<comment type="subcellular location">
    <subcellularLocation>
        <location evidence="1">Cytoplasm</location>
    </subcellularLocation>
</comment>